<evidence type="ECO:0000256" key="1">
    <source>
        <dbReference type="ARBA" id="ARBA00004496"/>
    </source>
</evidence>
<dbReference type="InterPro" id="IPR011006">
    <property type="entry name" value="CheY-like_superfamily"/>
</dbReference>
<reference evidence="12 13" key="1">
    <citation type="submission" date="2020-09" db="EMBL/GenBank/DDBJ databases">
        <title>Paenibacillus sp. CAU 1523 isolated from sand of Haeundae Beach.</title>
        <authorList>
            <person name="Kim W."/>
        </authorList>
    </citation>
    <scope>NUCLEOTIDE SEQUENCE [LARGE SCALE GENOMIC DNA]</scope>
    <source>
        <strain evidence="12 13">CAU 1523</strain>
    </source>
</reference>
<evidence type="ECO:0000256" key="5">
    <source>
        <dbReference type="ARBA" id="ARBA00023015"/>
    </source>
</evidence>
<comment type="caution">
    <text evidence="12">The sequence shown here is derived from an EMBL/GenBank/DDBJ whole genome shotgun (WGS) entry which is preliminary data.</text>
</comment>
<comment type="subcellular location">
    <subcellularLocation>
        <location evidence="1 9">Cytoplasm</location>
    </subcellularLocation>
</comment>
<keyword evidence="3 10" id="KW-0597">Phosphoprotein</keyword>
<evidence type="ECO:0000256" key="4">
    <source>
        <dbReference type="ARBA" id="ARBA00023012"/>
    </source>
</evidence>
<accession>A0ABR9AZJ5</accession>
<dbReference type="InterPro" id="IPR036388">
    <property type="entry name" value="WH-like_DNA-bd_sf"/>
</dbReference>
<dbReference type="InterPro" id="IPR036390">
    <property type="entry name" value="WH_DNA-bd_sf"/>
</dbReference>
<dbReference type="PIRSF" id="PIRSF006171">
    <property type="entry name" value="RR_citrat_malat"/>
    <property type="match status" value="1"/>
</dbReference>
<name>A0ABR9AZJ5_9BACL</name>
<evidence type="ECO:0000313" key="12">
    <source>
        <dbReference type="EMBL" id="MBD8499576.1"/>
    </source>
</evidence>
<keyword evidence="4 9" id="KW-0902">Two-component regulatory system</keyword>
<keyword evidence="7 9" id="KW-0010">Activator</keyword>
<keyword evidence="8 9" id="KW-0804">Transcription</keyword>
<gene>
    <name evidence="12" type="ORF">IFO66_14870</name>
</gene>
<evidence type="ECO:0000313" key="13">
    <source>
        <dbReference type="Proteomes" id="UP000634529"/>
    </source>
</evidence>
<feature type="modified residue" description="4-aspartylphosphate" evidence="10">
    <location>
        <position position="63"/>
    </location>
</feature>
<evidence type="ECO:0000259" key="11">
    <source>
        <dbReference type="PROSITE" id="PS50110"/>
    </source>
</evidence>
<sequence length="244" mass="27470">MNKKQAQINEYRVLLIEDDPMVQEVNRQFVENVTGFRVEGIAGNGMEGLKLVRDLEPDLVFLDMFMPVQDGVETLRQIRAEALPVDVIVVTAAKDLPTVKNIMQKGVFDYVIKPFKFERIAAALEQYRAYRQALLEERHVTQAELDAILRSTTSDFVLDAAAVLPKGLQSSTMRQVIHLLQHQRSCLTAEEVADGVGLARVTARRYLDYLVQSGSVRLDIRYGSVGRPVNRYALVSAIEPHSRS</sequence>
<dbReference type="InterPro" id="IPR048714">
    <property type="entry name" value="DpiA-like_HTH"/>
</dbReference>
<protein>
    <recommendedName>
        <fullName evidence="9">Transcriptional regulatory protein</fullName>
    </recommendedName>
</protein>
<organism evidence="12 13">
    <name type="scientific">Paenibacillus arenosi</name>
    <dbReference type="NCBI Taxonomy" id="2774142"/>
    <lineage>
        <taxon>Bacteria</taxon>
        <taxon>Bacillati</taxon>
        <taxon>Bacillota</taxon>
        <taxon>Bacilli</taxon>
        <taxon>Bacillales</taxon>
        <taxon>Paenibacillaceae</taxon>
        <taxon>Paenibacillus</taxon>
    </lineage>
</organism>
<keyword evidence="13" id="KW-1185">Reference proteome</keyword>
<dbReference type="Pfam" id="PF00072">
    <property type="entry name" value="Response_reg"/>
    <property type="match status" value="1"/>
</dbReference>
<dbReference type="SMART" id="SM00448">
    <property type="entry name" value="REC"/>
    <property type="match status" value="1"/>
</dbReference>
<evidence type="ECO:0000256" key="6">
    <source>
        <dbReference type="ARBA" id="ARBA00023125"/>
    </source>
</evidence>
<dbReference type="SUPFAM" id="SSF46785">
    <property type="entry name" value="Winged helix' DNA-binding domain"/>
    <property type="match status" value="1"/>
</dbReference>
<dbReference type="Pfam" id="PF20714">
    <property type="entry name" value="HTH_64"/>
    <property type="match status" value="1"/>
</dbReference>
<dbReference type="EMBL" id="JACYTN010000012">
    <property type="protein sequence ID" value="MBD8499576.1"/>
    <property type="molecule type" value="Genomic_DNA"/>
</dbReference>
<dbReference type="PANTHER" id="PTHR45526:SF1">
    <property type="entry name" value="TRANSCRIPTIONAL REGULATORY PROTEIN DCUR-RELATED"/>
    <property type="match status" value="1"/>
</dbReference>
<evidence type="ECO:0000256" key="10">
    <source>
        <dbReference type="PROSITE-ProRule" id="PRU00169"/>
    </source>
</evidence>
<evidence type="ECO:0000256" key="3">
    <source>
        <dbReference type="ARBA" id="ARBA00022553"/>
    </source>
</evidence>
<dbReference type="InterPro" id="IPR024187">
    <property type="entry name" value="Sig_transdc_resp-reg_cit/mal"/>
</dbReference>
<proteinExistence type="predicted"/>
<evidence type="ECO:0000256" key="2">
    <source>
        <dbReference type="ARBA" id="ARBA00022490"/>
    </source>
</evidence>
<dbReference type="CDD" id="cd19925">
    <property type="entry name" value="REC_citrate_TCS"/>
    <property type="match status" value="1"/>
</dbReference>
<keyword evidence="2 9" id="KW-0963">Cytoplasm</keyword>
<dbReference type="PROSITE" id="PS50110">
    <property type="entry name" value="RESPONSE_REGULATORY"/>
    <property type="match status" value="1"/>
</dbReference>
<keyword evidence="5 9" id="KW-0805">Transcription regulation</keyword>
<dbReference type="RefSeq" id="WP_192025905.1">
    <property type="nucleotide sequence ID" value="NZ_JACYTN010000012.1"/>
</dbReference>
<evidence type="ECO:0000256" key="7">
    <source>
        <dbReference type="ARBA" id="ARBA00023159"/>
    </source>
</evidence>
<keyword evidence="6 9" id="KW-0238">DNA-binding</keyword>
<dbReference type="Gene3D" id="1.10.10.10">
    <property type="entry name" value="Winged helix-like DNA-binding domain superfamily/Winged helix DNA-binding domain"/>
    <property type="match status" value="1"/>
</dbReference>
<dbReference type="PANTHER" id="PTHR45526">
    <property type="entry name" value="TRANSCRIPTIONAL REGULATORY PROTEIN DPIA"/>
    <property type="match status" value="1"/>
</dbReference>
<evidence type="ECO:0000256" key="8">
    <source>
        <dbReference type="ARBA" id="ARBA00023163"/>
    </source>
</evidence>
<dbReference type="SUPFAM" id="SSF52172">
    <property type="entry name" value="CheY-like"/>
    <property type="match status" value="1"/>
</dbReference>
<dbReference type="InterPro" id="IPR001789">
    <property type="entry name" value="Sig_transdc_resp-reg_receiver"/>
</dbReference>
<feature type="domain" description="Response regulatory" evidence="11">
    <location>
        <begin position="12"/>
        <end position="128"/>
    </location>
</feature>
<evidence type="ECO:0000256" key="9">
    <source>
        <dbReference type="PIRNR" id="PIRNR006171"/>
    </source>
</evidence>
<dbReference type="InterPro" id="IPR051271">
    <property type="entry name" value="2C-system_Tx_regulators"/>
</dbReference>
<dbReference type="Proteomes" id="UP000634529">
    <property type="component" value="Unassembled WGS sequence"/>
</dbReference>
<dbReference type="Gene3D" id="3.40.50.2300">
    <property type="match status" value="1"/>
</dbReference>